<dbReference type="Gene3D" id="3.40.1390.10">
    <property type="entry name" value="MurE/MurF, N-terminal domain"/>
    <property type="match status" value="1"/>
</dbReference>
<dbReference type="Proteomes" id="UP000292927">
    <property type="component" value="Unassembled WGS sequence"/>
</dbReference>
<dbReference type="InterPro" id="IPR000713">
    <property type="entry name" value="Mur_ligase_N"/>
</dbReference>
<comment type="function">
    <text evidence="12">Catalyzes the addition of an amino acid to the nucleotide precursor UDP-N-acetylmuramoyl-L-alanyl-D-glutamate (UMAG) in the biosynthesis of bacterial cell-wall peptidoglycan.</text>
</comment>
<keyword evidence="3 12" id="KW-0963">Cytoplasm</keyword>
<evidence type="ECO:0000256" key="3">
    <source>
        <dbReference type="ARBA" id="ARBA00022490"/>
    </source>
</evidence>
<dbReference type="GO" id="GO:0071555">
    <property type="term" value="P:cell wall organization"/>
    <property type="evidence" value="ECO:0007669"/>
    <property type="project" value="UniProtKB-KW"/>
</dbReference>
<evidence type="ECO:0000313" key="18">
    <source>
        <dbReference type="Proteomes" id="UP000292927"/>
    </source>
</evidence>
<evidence type="ECO:0000256" key="7">
    <source>
        <dbReference type="ARBA" id="ARBA00022840"/>
    </source>
</evidence>
<evidence type="ECO:0000256" key="11">
    <source>
        <dbReference type="ARBA" id="ARBA00023316"/>
    </source>
</evidence>
<accession>A0A4Q7PNI4</accession>
<feature type="binding site" evidence="12">
    <location>
        <begin position="152"/>
        <end position="153"/>
    </location>
    <ligand>
        <name>UDP-N-acetyl-alpha-D-muramoyl-L-alanyl-D-glutamate</name>
        <dbReference type="ChEBI" id="CHEBI:83900"/>
    </ligand>
</feature>
<feature type="domain" description="Mur ligase N-terminal catalytic" evidence="14">
    <location>
        <begin position="22"/>
        <end position="96"/>
    </location>
</feature>
<comment type="caution">
    <text evidence="17">The sequence shown here is derived from an EMBL/GenBank/DDBJ whole genome shotgun (WGS) entry which is preliminary data.</text>
</comment>
<dbReference type="InterPro" id="IPR035911">
    <property type="entry name" value="MurE/MurF_N"/>
</dbReference>
<dbReference type="GO" id="GO:0009252">
    <property type="term" value="P:peptidoglycan biosynthetic process"/>
    <property type="evidence" value="ECO:0007669"/>
    <property type="project" value="UniProtKB-UniRule"/>
</dbReference>
<evidence type="ECO:0000259" key="15">
    <source>
        <dbReference type="Pfam" id="PF02875"/>
    </source>
</evidence>
<comment type="PTM">
    <text evidence="12">Carboxylation is probably crucial for Mg(2+) binding and, consequently, for the gamma-phosphate positioning of ATP.</text>
</comment>
<keyword evidence="10 12" id="KW-0131">Cell cycle</keyword>
<reference evidence="17 18" key="1">
    <citation type="submission" date="2019-02" db="EMBL/GenBank/DDBJ databases">
        <title>Genomic Encyclopedia of Type Strains, Phase IV (KMG-IV): sequencing the most valuable type-strain genomes for metagenomic binning, comparative biology and taxonomic classification.</title>
        <authorList>
            <person name="Goeker M."/>
        </authorList>
    </citation>
    <scope>NUCLEOTIDE SEQUENCE [LARGE SCALE GENOMIC DNA]</scope>
    <source>
        <strain evidence="17 18">DSM 29486</strain>
    </source>
</reference>
<dbReference type="Gene3D" id="3.40.1190.10">
    <property type="entry name" value="Mur-like, catalytic domain"/>
    <property type="match status" value="1"/>
</dbReference>
<sequence>MRLRDLLEAVGYTCLQGDIDTEIHGISQDNRKVEPGNLFICIAGSRFDTHELTMEIAARGAAAFVAERPVEAPSGTAVVLVESCRAAMARIYAAFYGYPARGMKLVGITGTKGKTTTAQMIVSVLKAGGLKVGSIGTNGTDYDGKHIENGNTTPDSYEIQRHLRGMADAGCQAVVLEVSSQAEKMHRVDGLEFDYSIFTNISPGDHVSPTEHKDFAEYMECKSMLFDHSKVAFVNRDDENWEKIVEGRSCRAFTYGCSPEADYRAEILEKAQVHGLPGLRLVTSGQDSGEYLVNMPGLFNGYNALAAVCIGRAFGISQEKMQEALCRLYIPARLEMVYVSDKLSVCVDSAHSGYSMQHLIEALREYHPKRVIVIFGCGGNRSRDRRFDMGEVCGNLADFSIVTTEHNRFETFESIVRDIREGLGRTKGSYMVIEDRAAAIRYAIERAQDGDMIAVTGLGHDKHQAISGKNVPFDDVAFARATLKEFGYLQ</sequence>
<evidence type="ECO:0000259" key="14">
    <source>
        <dbReference type="Pfam" id="PF01225"/>
    </source>
</evidence>
<dbReference type="PROSITE" id="PS01011">
    <property type="entry name" value="FOLYLPOLYGLU_SYNT_1"/>
    <property type="match status" value="1"/>
</dbReference>
<evidence type="ECO:0000256" key="10">
    <source>
        <dbReference type="ARBA" id="ARBA00023306"/>
    </source>
</evidence>
<keyword evidence="4 12" id="KW-0436">Ligase</keyword>
<dbReference type="PANTHER" id="PTHR23135:SF4">
    <property type="entry name" value="UDP-N-ACETYLMURAMOYL-L-ALANYL-D-GLUTAMATE--2,6-DIAMINOPIMELATE LIGASE MURE HOMOLOG, CHLOROPLASTIC"/>
    <property type="match status" value="1"/>
</dbReference>
<feature type="modified residue" description="N6-carboxylysine" evidence="12">
    <location>
        <position position="222"/>
    </location>
</feature>
<dbReference type="GO" id="GO:0005524">
    <property type="term" value="F:ATP binding"/>
    <property type="evidence" value="ECO:0007669"/>
    <property type="project" value="UniProtKB-UniRule"/>
</dbReference>
<dbReference type="Gene3D" id="3.90.190.20">
    <property type="entry name" value="Mur ligase, C-terminal domain"/>
    <property type="match status" value="1"/>
</dbReference>
<dbReference type="GO" id="GO:0004326">
    <property type="term" value="F:tetrahydrofolylpolyglutamate synthase activity"/>
    <property type="evidence" value="ECO:0007669"/>
    <property type="project" value="InterPro"/>
</dbReference>
<dbReference type="InterPro" id="IPR036615">
    <property type="entry name" value="Mur_ligase_C_dom_sf"/>
</dbReference>
<keyword evidence="11 12" id="KW-0961">Cell wall biogenesis/degradation</keyword>
<evidence type="ECO:0000259" key="16">
    <source>
        <dbReference type="Pfam" id="PF08245"/>
    </source>
</evidence>
<keyword evidence="6 12" id="KW-0547">Nucleotide-binding</keyword>
<evidence type="ECO:0000313" key="17">
    <source>
        <dbReference type="EMBL" id="RZT02444.1"/>
    </source>
</evidence>
<evidence type="ECO:0000256" key="13">
    <source>
        <dbReference type="RuleBase" id="RU004135"/>
    </source>
</evidence>
<dbReference type="SUPFAM" id="SSF53623">
    <property type="entry name" value="MurD-like peptide ligases, catalytic domain"/>
    <property type="match status" value="1"/>
</dbReference>
<feature type="binding site" evidence="12">
    <location>
        <position position="151"/>
    </location>
    <ligand>
        <name>UDP-N-acetyl-alpha-D-muramoyl-L-alanyl-D-glutamate</name>
        <dbReference type="ChEBI" id="CHEBI:83900"/>
    </ligand>
</feature>
<dbReference type="InterPro" id="IPR036565">
    <property type="entry name" value="Mur-like_cat_sf"/>
</dbReference>
<dbReference type="InterPro" id="IPR018109">
    <property type="entry name" value="Folylpolyglutamate_synth_CS"/>
</dbReference>
<keyword evidence="9 12" id="KW-0573">Peptidoglycan synthesis</keyword>
<evidence type="ECO:0000256" key="2">
    <source>
        <dbReference type="ARBA" id="ARBA00005898"/>
    </source>
</evidence>
<dbReference type="NCBIfam" id="NF001126">
    <property type="entry name" value="PRK00139.1-4"/>
    <property type="match status" value="1"/>
</dbReference>
<keyword evidence="18" id="KW-1185">Reference proteome</keyword>
<comment type="subcellular location">
    <subcellularLocation>
        <location evidence="12 13">Cytoplasm</location>
    </subcellularLocation>
</comment>
<comment type="caution">
    <text evidence="12">Lacks conserved residue(s) required for the propagation of feature annotation.</text>
</comment>
<comment type="pathway">
    <text evidence="1 12 13">Cell wall biogenesis; peptidoglycan biosynthesis.</text>
</comment>
<dbReference type="Pfam" id="PF02875">
    <property type="entry name" value="Mur_ligase_C"/>
    <property type="match status" value="1"/>
</dbReference>
<dbReference type="RefSeq" id="WP_165388791.1">
    <property type="nucleotide sequence ID" value="NZ_SGXF01000001.1"/>
</dbReference>
<dbReference type="Pfam" id="PF01225">
    <property type="entry name" value="Mur_ligase"/>
    <property type="match status" value="1"/>
</dbReference>
<evidence type="ECO:0000256" key="9">
    <source>
        <dbReference type="ARBA" id="ARBA00022984"/>
    </source>
</evidence>
<feature type="binding site" evidence="12">
    <location>
        <begin position="110"/>
        <end position="116"/>
    </location>
    <ligand>
        <name>ATP</name>
        <dbReference type="ChEBI" id="CHEBI:30616"/>
    </ligand>
</feature>
<keyword evidence="7 12" id="KW-0067">ATP-binding</keyword>
<dbReference type="UniPathway" id="UPA00219"/>
<dbReference type="HAMAP" id="MF_00208">
    <property type="entry name" value="MurE"/>
    <property type="match status" value="1"/>
</dbReference>
<evidence type="ECO:0000256" key="6">
    <source>
        <dbReference type="ARBA" id="ARBA00022741"/>
    </source>
</evidence>
<dbReference type="NCBIfam" id="TIGR01085">
    <property type="entry name" value="murE"/>
    <property type="match status" value="1"/>
</dbReference>
<dbReference type="Pfam" id="PF08245">
    <property type="entry name" value="Mur_ligase_M"/>
    <property type="match status" value="1"/>
</dbReference>
<keyword evidence="5 12" id="KW-0132">Cell division</keyword>
<feature type="domain" description="Mur ligase central" evidence="16">
    <location>
        <begin position="108"/>
        <end position="310"/>
    </location>
</feature>
<evidence type="ECO:0000256" key="5">
    <source>
        <dbReference type="ARBA" id="ARBA00022618"/>
    </source>
</evidence>
<dbReference type="PANTHER" id="PTHR23135">
    <property type="entry name" value="MUR LIGASE FAMILY MEMBER"/>
    <property type="match status" value="1"/>
</dbReference>
<evidence type="ECO:0000256" key="8">
    <source>
        <dbReference type="ARBA" id="ARBA00022960"/>
    </source>
</evidence>
<evidence type="ECO:0000256" key="4">
    <source>
        <dbReference type="ARBA" id="ARBA00022598"/>
    </source>
</evidence>
<dbReference type="GO" id="GO:0051301">
    <property type="term" value="P:cell division"/>
    <property type="evidence" value="ECO:0007669"/>
    <property type="project" value="UniProtKB-KW"/>
</dbReference>
<dbReference type="GO" id="GO:0000287">
    <property type="term" value="F:magnesium ion binding"/>
    <property type="evidence" value="ECO:0007669"/>
    <property type="project" value="UniProtKB-UniRule"/>
</dbReference>
<feature type="binding site" evidence="12">
    <location>
        <position position="179"/>
    </location>
    <ligand>
        <name>UDP-N-acetyl-alpha-D-muramoyl-L-alanyl-D-glutamate</name>
        <dbReference type="ChEBI" id="CHEBI:83900"/>
    </ligand>
</feature>
<evidence type="ECO:0000256" key="12">
    <source>
        <dbReference type="HAMAP-Rule" id="MF_00208"/>
    </source>
</evidence>
<dbReference type="SUPFAM" id="SSF53244">
    <property type="entry name" value="MurD-like peptide ligases, peptide-binding domain"/>
    <property type="match status" value="1"/>
</dbReference>
<dbReference type="InterPro" id="IPR013221">
    <property type="entry name" value="Mur_ligase_cen"/>
</dbReference>
<feature type="binding site" evidence="12">
    <location>
        <position position="187"/>
    </location>
    <ligand>
        <name>UDP-N-acetyl-alpha-D-muramoyl-L-alanyl-D-glutamate</name>
        <dbReference type="ChEBI" id="CHEBI:83900"/>
    </ligand>
</feature>
<organism evidence="17 18">
    <name type="scientific">Cuneatibacter caecimuris</name>
    <dbReference type="NCBI Taxonomy" id="1796618"/>
    <lineage>
        <taxon>Bacteria</taxon>
        <taxon>Bacillati</taxon>
        <taxon>Bacillota</taxon>
        <taxon>Clostridia</taxon>
        <taxon>Lachnospirales</taxon>
        <taxon>Lachnospiraceae</taxon>
        <taxon>Cuneatibacter</taxon>
    </lineage>
</organism>
<dbReference type="EC" id="6.3.2.-" evidence="12"/>
<comment type="cofactor">
    <cofactor evidence="12">
        <name>Mg(2+)</name>
        <dbReference type="ChEBI" id="CHEBI:18420"/>
    </cofactor>
</comment>
<dbReference type="SUPFAM" id="SSF63418">
    <property type="entry name" value="MurE/MurF N-terminal domain"/>
    <property type="match status" value="1"/>
</dbReference>
<dbReference type="GO" id="GO:0005737">
    <property type="term" value="C:cytoplasm"/>
    <property type="evidence" value="ECO:0007669"/>
    <property type="project" value="UniProtKB-SubCell"/>
</dbReference>
<name>A0A4Q7PNI4_9FIRM</name>
<dbReference type="AlphaFoldDB" id="A0A4Q7PNI4"/>
<dbReference type="InterPro" id="IPR004101">
    <property type="entry name" value="Mur_ligase_C"/>
</dbReference>
<feature type="domain" description="Mur ligase C-terminal" evidence="15">
    <location>
        <begin position="333"/>
        <end position="457"/>
    </location>
</feature>
<dbReference type="InterPro" id="IPR005761">
    <property type="entry name" value="UDP-N-AcMur-Glu-dNH2Pim_ligase"/>
</dbReference>
<evidence type="ECO:0000256" key="1">
    <source>
        <dbReference type="ARBA" id="ARBA00004752"/>
    </source>
</evidence>
<keyword evidence="12" id="KW-0460">Magnesium</keyword>
<gene>
    <name evidence="12" type="primary">murE</name>
    <name evidence="17" type="ORF">EV209_0559</name>
</gene>
<dbReference type="EMBL" id="SGXF01000001">
    <property type="protein sequence ID" value="RZT02444.1"/>
    <property type="molecule type" value="Genomic_DNA"/>
</dbReference>
<dbReference type="GO" id="GO:0008360">
    <property type="term" value="P:regulation of cell shape"/>
    <property type="evidence" value="ECO:0007669"/>
    <property type="project" value="UniProtKB-KW"/>
</dbReference>
<keyword evidence="8 12" id="KW-0133">Cell shape</keyword>
<proteinExistence type="inferred from homology"/>
<protein>
    <recommendedName>
        <fullName evidence="12">UDP-N-acetylmuramyl-tripeptide synthetase</fullName>
        <ecNumber evidence="12">6.3.2.-</ecNumber>
    </recommendedName>
    <alternativeName>
        <fullName evidence="12">UDP-MurNAc-tripeptide synthetase</fullName>
    </alternativeName>
</protein>
<comment type="similarity">
    <text evidence="2 12">Belongs to the MurCDEF family. MurE subfamily.</text>
</comment>